<dbReference type="GO" id="GO:0140359">
    <property type="term" value="F:ABC-type transporter activity"/>
    <property type="evidence" value="ECO:0007669"/>
    <property type="project" value="InterPro"/>
</dbReference>
<keyword evidence="1" id="KW-0472">Membrane</keyword>
<protein>
    <submittedName>
        <fullName evidence="2">ABC transporter permease</fullName>
    </submittedName>
</protein>
<evidence type="ECO:0000313" key="2">
    <source>
        <dbReference type="EMBL" id="RNB92533.1"/>
    </source>
</evidence>
<name>A0A3M8DWH0_9BACL</name>
<reference evidence="2 3" key="1">
    <citation type="submission" date="2018-10" db="EMBL/GenBank/DDBJ databases">
        <title>Phylogenomics of Brevibacillus.</title>
        <authorList>
            <person name="Dunlap C."/>
        </authorList>
    </citation>
    <scope>NUCLEOTIDE SEQUENCE [LARGE SCALE GENOMIC DNA]</scope>
    <source>
        <strain evidence="2 3">JCM 15716</strain>
    </source>
</reference>
<dbReference type="RefSeq" id="WP_122916238.1">
    <property type="nucleotide sequence ID" value="NZ_RHHQ01000003.1"/>
</dbReference>
<feature type="transmembrane region" description="Helical" evidence="1">
    <location>
        <begin position="229"/>
        <end position="257"/>
    </location>
</feature>
<dbReference type="Proteomes" id="UP000271031">
    <property type="component" value="Unassembled WGS sequence"/>
</dbReference>
<organism evidence="2 3">
    <name type="scientific">Brevibacillus fluminis</name>
    <dbReference type="NCBI Taxonomy" id="511487"/>
    <lineage>
        <taxon>Bacteria</taxon>
        <taxon>Bacillati</taxon>
        <taxon>Bacillota</taxon>
        <taxon>Bacilli</taxon>
        <taxon>Bacillales</taxon>
        <taxon>Paenibacillaceae</taxon>
        <taxon>Brevibacillus</taxon>
    </lineage>
</organism>
<keyword evidence="3" id="KW-1185">Reference proteome</keyword>
<feature type="transmembrane region" description="Helical" evidence="1">
    <location>
        <begin position="269"/>
        <end position="292"/>
    </location>
</feature>
<comment type="caution">
    <text evidence="2">The sequence shown here is derived from an EMBL/GenBank/DDBJ whole genome shotgun (WGS) entry which is preliminary data.</text>
</comment>
<proteinExistence type="predicted"/>
<keyword evidence="1" id="KW-1133">Transmembrane helix</keyword>
<sequence>MNKRMVWVVFQKEWTDLIRDKRTWISALLIPIVIVPLLFLLIGYSMSKVEEEARAYIPFAVSAGTAPELIRQLAVIPGAVRLHPADLVQAIKDGTIRVAVEADVNAAQQIERERTFNVKLLYDPTNQKSEYAEEQIAKAIEHYAEQLMDQRLQKTGLTREWLTPIKMESQSVASKEQEAGTMLASVIPLVLLMALASGGMAAAVDLIAGEKERGTMETLLAAPVRAADLLAAKLLIVMLMGTASALASLTSISFALASGQSAEGGIGTLAALLSPAAVCLLLMVVLLSAAMFAGLQLMISTLARTNKEAQTLMAPLVFAALVPSYILMPLNPIDIPAYVYALPLFNSVAVVKEICMGQIEPLHAGLAITSSVIYVSAAIYFAAHFFRKERIAIA</sequence>
<feature type="transmembrane region" description="Helical" evidence="1">
    <location>
        <begin position="365"/>
        <end position="386"/>
    </location>
</feature>
<dbReference type="EMBL" id="RHHQ01000003">
    <property type="protein sequence ID" value="RNB92533.1"/>
    <property type="molecule type" value="Genomic_DNA"/>
</dbReference>
<accession>A0A3M8DWH0</accession>
<dbReference type="OrthoDB" id="5486437at2"/>
<dbReference type="PANTHER" id="PTHR43471:SF3">
    <property type="entry name" value="ABC TRANSPORTER PERMEASE PROTEIN NATB"/>
    <property type="match status" value="1"/>
</dbReference>
<dbReference type="PANTHER" id="PTHR43471">
    <property type="entry name" value="ABC TRANSPORTER PERMEASE"/>
    <property type="match status" value="1"/>
</dbReference>
<feature type="transmembrane region" description="Helical" evidence="1">
    <location>
        <begin position="24"/>
        <end position="44"/>
    </location>
</feature>
<gene>
    <name evidence="2" type="ORF">EDM56_02230</name>
</gene>
<keyword evidence="1" id="KW-0812">Transmembrane</keyword>
<dbReference type="Pfam" id="PF12679">
    <property type="entry name" value="ABC2_membrane_2"/>
    <property type="match status" value="1"/>
</dbReference>
<evidence type="ECO:0000313" key="3">
    <source>
        <dbReference type="Proteomes" id="UP000271031"/>
    </source>
</evidence>
<feature type="transmembrane region" description="Helical" evidence="1">
    <location>
        <begin position="183"/>
        <end position="209"/>
    </location>
</feature>
<evidence type="ECO:0000256" key="1">
    <source>
        <dbReference type="SAM" id="Phobius"/>
    </source>
</evidence>
<dbReference type="AlphaFoldDB" id="A0A3M8DWH0"/>
<dbReference type="GO" id="GO:0005886">
    <property type="term" value="C:plasma membrane"/>
    <property type="evidence" value="ECO:0007669"/>
    <property type="project" value="UniProtKB-SubCell"/>
</dbReference>
<feature type="transmembrane region" description="Helical" evidence="1">
    <location>
        <begin position="312"/>
        <end position="330"/>
    </location>
</feature>